<accession>A0A2M9HPA7</accession>
<feature type="transmembrane region" description="Helical" evidence="1">
    <location>
        <begin position="124"/>
        <end position="152"/>
    </location>
</feature>
<dbReference type="EMBL" id="PGLQ01000005">
    <property type="protein sequence ID" value="PJM78656.1"/>
    <property type="molecule type" value="Genomic_DNA"/>
</dbReference>
<keyword evidence="1" id="KW-0472">Membrane</keyword>
<dbReference type="Proteomes" id="UP000228755">
    <property type="component" value="Unassembled WGS sequence"/>
</dbReference>
<dbReference type="InterPro" id="IPR052734">
    <property type="entry name" value="Nod_factor_acetyltransferase"/>
</dbReference>
<feature type="transmembrane region" description="Helical" evidence="1">
    <location>
        <begin position="271"/>
        <end position="290"/>
    </location>
</feature>
<feature type="transmembrane region" description="Helical" evidence="1">
    <location>
        <begin position="243"/>
        <end position="264"/>
    </location>
</feature>
<sequence length="352" mass="40056">MNMRSAGEMELSRKRVVWIDAAKGIAMILVFYGHLGEYWFPVLKTSFVVVYLFHMPLFFFLSGLFFHARYNFRELLTRRAYQLLVPYYVFSCLMLGKPIGHVLFPQIYAGKKSSVINGSAWQEILAIIFNTTNGLWFFWSLFWASIFVWIIIRILHDNKRLIVAVSILLLLCDVLVQHYITIALPFTMNRVLSSTAYVALGYVSREIVLGLRCTVARVVLLASVILFACVSVVFVSIAGANWLFVQLVGVVAAVCGITMIIAFARILPPPGWLQAIGVSTLVYYAFNDLMLKIFKLIAFKIFPSPMTQPWLIQITIAFAVLILSVASVYYLMPVVRKYLWWGIGMKKKVVTD</sequence>
<feature type="transmembrane region" description="Helical" evidence="1">
    <location>
        <begin position="16"/>
        <end position="35"/>
    </location>
</feature>
<name>A0A2M9HPA7_9BIFI</name>
<feature type="domain" description="Acyltransferase 3" evidence="2">
    <location>
        <begin position="17"/>
        <end position="326"/>
    </location>
</feature>
<feature type="transmembrane region" description="Helical" evidence="1">
    <location>
        <begin position="47"/>
        <end position="68"/>
    </location>
</feature>
<evidence type="ECO:0000313" key="4">
    <source>
        <dbReference type="Proteomes" id="UP000228755"/>
    </source>
</evidence>
<proteinExistence type="predicted"/>
<comment type="caution">
    <text evidence="3">The sequence shown here is derived from an EMBL/GenBank/DDBJ whole genome shotgun (WGS) entry which is preliminary data.</text>
</comment>
<dbReference type="PANTHER" id="PTHR37312:SF1">
    <property type="entry name" value="MEMBRANE-BOUND ACYLTRANSFERASE YKRP-RELATED"/>
    <property type="match status" value="1"/>
</dbReference>
<keyword evidence="4" id="KW-1185">Reference proteome</keyword>
<evidence type="ECO:0000313" key="3">
    <source>
        <dbReference type="EMBL" id="PJM78656.1"/>
    </source>
</evidence>
<dbReference type="PANTHER" id="PTHR37312">
    <property type="entry name" value="MEMBRANE-BOUND ACYLTRANSFERASE YKRP-RELATED"/>
    <property type="match status" value="1"/>
</dbReference>
<dbReference type="Pfam" id="PF01757">
    <property type="entry name" value="Acyl_transf_3"/>
    <property type="match status" value="1"/>
</dbReference>
<feature type="transmembrane region" description="Helical" evidence="1">
    <location>
        <begin position="215"/>
        <end position="237"/>
    </location>
</feature>
<protein>
    <recommendedName>
        <fullName evidence="2">Acyltransferase 3 domain-containing protein</fullName>
    </recommendedName>
</protein>
<feature type="transmembrane region" description="Helical" evidence="1">
    <location>
        <begin position="310"/>
        <end position="331"/>
    </location>
</feature>
<organism evidence="3 4">
    <name type="scientific">Bifidobacterium scaligerum</name>
    <dbReference type="NCBI Taxonomy" id="2052656"/>
    <lineage>
        <taxon>Bacteria</taxon>
        <taxon>Bacillati</taxon>
        <taxon>Actinomycetota</taxon>
        <taxon>Actinomycetes</taxon>
        <taxon>Bifidobacteriales</taxon>
        <taxon>Bifidobacteriaceae</taxon>
        <taxon>Bifidobacterium</taxon>
    </lineage>
</organism>
<reference evidence="3 4" key="1">
    <citation type="submission" date="2017-11" db="EMBL/GenBank/DDBJ databases">
        <title>Draft genome sequences of strains TRE 1, TRE D, TRE H and TRI 7, isolated from tamarins, belonging to four potential novel Bifidobacterium species.</title>
        <authorList>
            <person name="Mattarelli P."/>
            <person name="Modesto M."/>
            <person name="Bonetti A."/>
            <person name="Puglisi E."/>
            <person name="Morelli L."/>
        </authorList>
    </citation>
    <scope>NUCLEOTIDE SEQUENCE [LARGE SCALE GENOMIC DNA]</scope>
    <source>
        <strain evidence="4">TRED</strain>
    </source>
</reference>
<evidence type="ECO:0000256" key="1">
    <source>
        <dbReference type="SAM" id="Phobius"/>
    </source>
</evidence>
<evidence type="ECO:0000259" key="2">
    <source>
        <dbReference type="Pfam" id="PF01757"/>
    </source>
</evidence>
<feature type="transmembrane region" description="Helical" evidence="1">
    <location>
        <begin position="80"/>
        <end position="104"/>
    </location>
</feature>
<dbReference type="AlphaFoldDB" id="A0A2M9HPA7"/>
<keyword evidence="1" id="KW-0812">Transmembrane</keyword>
<dbReference type="OrthoDB" id="6623990at2"/>
<feature type="transmembrane region" description="Helical" evidence="1">
    <location>
        <begin position="161"/>
        <end position="180"/>
    </location>
</feature>
<gene>
    <name evidence="3" type="ORF">CUU80_07900</name>
</gene>
<feature type="transmembrane region" description="Helical" evidence="1">
    <location>
        <begin position="186"/>
        <end position="203"/>
    </location>
</feature>
<dbReference type="GO" id="GO:0016747">
    <property type="term" value="F:acyltransferase activity, transferring groups other than amino-acyl groups"/>
    <property type="evidence" value="ECO:0007669"/>
    <property type="project" value="InterPro"/>
</dbReference>
<keyword evidence="1" id="KW-1133">Transmembrane helix</keyword>
<dbReference type="InterPro" id="IPR002656">
    <property type="entry name" value="Acyl_transf_3_dom"/>
</dbReference>